<keyword evidence="3" id="KW-1185">Reference proteome</keyword>
<dbReference type="AlphaFoldDB" id="A0A1M6SYS8"/>
<dbReference type="PIRSF" id="PIRSF005902">
    <property type="entry name" value="DNase_TatD"/>
    <property type="match status" value="1"/>
</dbReference>
<dbReference type="Pfam" id="PF01026">
    <property type="entry name" value="TatD_DNase"/>
    <property type="match status" value="1"/>
</dbReference>
<dbReference type="PANTHER" id="PTHR47176">
    <property type="entry name" value="OSJNBA0020J04.13 PROTEIN"/>
    <property type="match status" value="1"/>
</dbReference>
<dbReference type="PANTHER" id="PTHR47176:SF1">
    <property type="entry name" value="OS04G0577500 PROTEIN"/>
    <property type="match status" value="1"/>
</dbReference>
<dbReference type="EMBL" id="FRAW01000008">
    <property type="protein sequence ID" value="SHK49809.1"/>
    <property type="molecule type" value="Genomic_DNA"/>
</dbReference>
<dbReference type="InterPro" id="IPR001130">
    <property type="entry name" value="TatD-like"/>
</dbReference>
<protein>
    <submittedName>
        <fullName evidence="2">TatD DNase family protein</fullName>
    </submittedName>
</protein>
<keyword evidence="1" id="KW-0479">Metal-binding</keyword>
<feature type="binding site" evidence="1">
    <location>
        <position position="109"/>
    </location>
    <ligand>
        <name>a divalent metal cation</name>
        <dbReference type="ChEBI" id="CHEBI:60240"/>
        <label>1</label>
    </ligand>
</feature>
<evidence type="ECO:0000313" key="2">
    <source>
        <dbReference type="EMBL" id="SHK49809.1"/>
    </source>
</evidence>
<dbReference type="GO" id="GO:0046872">
    <property type="term" value="F:metal ion binding"/>
    <property type="evidence" value="ECO:0007669"/>
    <property type="project" value="UniProtKB-KW"/>
</dbReference>
<feature type="binding site" evidence="1">
    <location>
        <position position="221"/>
    </location>
    <ligand>
        <name>a divalent metal cation</name>
        <dbReference type="ChEBI" id="CHEBI:60240"/>
        <label>1</label>
    </ligand>
</feature>
<dbReference type="SUPFAM" id="SSF51556">
    <property type="entry name" value="Metallo-dependent hydrolases"/>
    <property type="match status" value="1"/>
</dbReference>
<dbReference type="GO" id="GO:0016788">
    <property type="term" value="F:hydrolase activity, acting on ester bonds"/>
    <property type="evidence" value="ECO:0007669"/>
    <property type="project" value="InterPro"/>
</dbReference>
<evidence type="ECO:0000256" key="1">
    <source>
        <dbReference type="PIRSR" id="PIRSR005902-1"/>
    </source>
</evidence>
<proteinExistence type="predicted"/>
<feature type="binding site" evidence="1">
    <location>
        <position position="146"/>
    </location>
    <ligand>
        <name>a divalent metal cation</name>
        <dbReference type="ChEBI" id="CHEBI:60240"/>
        <label>2</label>
    </ligand>
</feature>
<feature type="binding site" evidence="1">
    <location>
        <position position="26"/>
    </location>
    <ligand>
        <name>a divalent metal cation</name>
        <dbReference type="ChEBI" id="CHEBI:60240"/>
        <label>1</label>
    </ligand>
</feature>
<feature type="binding site" evidence="1">
    <location>
        <position position="28"/>
    </location>
    <ligand>
        <name>a divalent metal cation</name>
        <dbReference type="ChEBI" id="CHEBI:60240"/>
        <label>1</label>
    </ligand>
</feature>
<evidence type="ECO:0000313" key="3">
    <source>
        <dbReference type="Proteomes" id="UP000184275"/>
    </source>
</evidence>
<sequence>MTGSLLPPKSFRISKKNNLFDLLDFHIHIARLPRPEEISRALVRRGYKAVLVACEPWEWERIEALLPLWKDSAIPCFGIHPMIAANLNREELAALRSLLHKYPQAFVGECGLDKRFPGYAPGEIQESVFQTQAEMALEMQRPLMLHSVGDSRRLLKILEGAGFSPTCGQPIFHRFSGDAEIVKRAMALNALFSLHLDSFRKKSFCRALPLIPAERIRFETDADESFLMPSPEALESNLQECVRRFEWLKMERDSENL</sequence>
<dbReference type="RefSeq" id="WP_143159340.1">
    <property type="nucleotide sequence ID" value="NZ_FRAW01000008.1"/>
</dbReference>
<reference evidence="3" key="1">
    <citation type="submission" date="2016-11" db="EMBL/GenBank/DDBJ databases">
        <authorList>
            <person name="Varghese N."/>
            <person name="Submissions S."/>
        </authorList>
    </citation>
    <scope>NUCLEOTIDE SEQUENCE [LARGE SCALE GENOMIC DNA]</scope>
    <source>
        <strain evidence="3">UWOS</strain>
    </source>
</reference>
<feature type="binding site" evidence="1">
    <location>
        <position position="173"/>
    </location>
    <ligand>
        <name>a divalent metal cation</name>
        <dbReference type="ChEBI" id="CHEBI:60240"/>
        <label>2</label>
    </ligand>
</feature>
<gene>
    <name evidence="2" type="ORF">SAMN05720469_1083</name>
</gene>
<dbReference type="Proteomes" id="UP000184275">
    <property type="component" value="Unassembled WGS sequence"/>
</dbReference>
<dbReference type="Gene3D" id="3.20.20.140">
    <property type="entry name" value="Metal-dependent hydrolases"/>
    <property type="match status" value="1"/>
</dbReference>
<dbReference type="InterPro" id="IPR032466">
    <property type="entry name" value="Metal_Hydrolase"/>
</dbReference>
<name>A0A1M6SYS8_9BACT</name>
<accession>A0A1M6SYS8</accession>
<organism evidence="2 3">
    <name type="scientific">Fibrobacter intestinalis</name>
    <dbReference type="NCBI Taxonomy" id="28122"/>
    <lineage>
        <taxon>Bacteria</taxon>
        <taxon>Pseudomonadati</taxon>
        <taxon>Fibrobacterota</taxon>
        <taxon>Fibrobacteria</taxon>
        <taxon>Fibrobacterales</taxon>
        <taxon>Fibrobacteraceae</taxon>
        <taxon>Fibrobacter</taxon>
    </lineage>
</organism>